<dbReference type="SUPFAM" id="SSF51161">
    <property type="entry name" value="Trimeric LpxA-like enzymes"/>
    <property type="match status" value="1"/>
</dbReference>
<evidence type="ECO:0000313" key="3">
    <source>
        <dbReference type="EMBL" id="NNU76729.1"/>
    </source>
</evidence>
<dbReference type="PANTHER" id="PTHR43360:SF1">
    <property type="entry name" value="CARBOXYSOME ASSEMBLY PROTEIN CCMM"/>
    <property type="match status" value="1"/>
</dbReference>
<dbReference type="EMBL" id="JABEYB010000008">
    <property type="protein sequence ID" value="NNU76729.1"/>
    <property type="molecule type" value="Genomic_DNA"/>
</dbReference>
<accession>A0A7Y3SZN6</accession>
<dbReference type="AlphaFoldDB" id="A0A7Y3SZN6"/>
<sequence>MSKHKSAKYKSMGPTNKHSYFVSSNPPTSFNPISIYPIIDETTFVGPFSSIIGDVRIDTDVFIGCNVTLRADEGTPFYIGSKTNIQDGVILHGLKNMKFTVNKKEYSIYIGKEVSIAHGAIVHGPCVIGGNTFVGFNAIVFNSIVEEGCYIDLSAIVTDGVRIPANRYVPAGAIINTQEKANALEMVSQSKEEFAKEVVKSNVEFSQAYSHL</sequence>
<evidence type="ECO:0000256" key="2">
    <source>
        <dbReference type="ARBA" id="ARBA00022737"/>
    </source>
</evidence>
<dbReference type="InterPro" id="IPR018357">
    <property type="entry name" value="Hexapep_transf_CS"/>
</dbReference>
<comment type="caution">
    <text evidence="3">The sequence shown here is derived from an EMBL/GenBank/DDBJ whole genome shotgun (WGS) entry which is preliminary data.</text>
</comment>
<dbReference type="PANTHER" id="PTHR43360">
    <property type="entry name" value="CARBON DIOXIDE CONCENTRATING MECHANISM PROTEIN CCMM"/>
    <property type="match status" value="1"/>
</dbReference>
<dbReference type="InterPro" id="IPR052265">
    <property type="entry name" value="Gamma-CA"/>
</dbReference>
<name>A0A7Y3SZN6_9CLOT</name>
<dbReference type="GO" id="GO:0016740">
    <property type="term" value="F:transferase activity"/>
    <property type="evidence" value="ECO:0007669"/>
    <property type="project" value="UniProtKB-KW"/>
</dbReference>
<reference evidence="3 4" key="1">
    <citation type="submission" date="2020-05" db="EMBL/GenBank/DDBJ databases">
        <title>Complete genome of Clostridium estertheticum subspecies estertheticum, isolated from Vacuum packed lamb meat from New Zealand imported to Switzerland.</title>
        <authorList>
            <person name="Wambui J."/>
            <person name="Stevens M.J.A."/>
            <person name="Stephan R."/>
        </authorList>
    </citation>
    <scope>NUCLEOTIDE SEQUENCE [LARGE SCALE GENOMIC DNA]</scope>
    <source>
        <strain evidence="3 4">CEST001</strain>
    </source>
</reference>
<dbReference type="PROSITE" id="PS00101">
    <property type="entry name" value="HEXAPEP_TRANSFERASES"/>
    <property type="match status" value="1"/>
</dbReference>
<dbReference type="RefSeq" id="WP_171297425.1">
    <property type="nucleotide sequence ID" value="NZ_CP087098.1"/>
</dbReference>
<keyword evidence="2" id="KW-0677">Repeat</keyword>
<evidence type="ECO:0000313" key="4">
    <source>
        <dbReference type="Proteomes" id="UP000531659"/>
    </source>
</evidence>
<dbReference type="InterPro" id="IPR011004">
    <property type="entry name" value="Trimer_LpxA-like_sf"/>
</dbReference>
<dbReference type="Proteomes" id="UP000531659">
    <property type="component" value="Unassembled WGS sequence"/>
</dbReference>
<evidence type="ECO:0000256" key="1">
    <source>
        <dbReference type="ARBA" id="ARBA00022679"/>
    </source>
</evidence>
<protein>
    <submittedName>
        <fullName evidence="3">Carbonate dehydratase</fullName>
    </submittedName>
</protein>
<keyword evidence="1" id="KW-0808">Transferase</keyword>
<gene>
    <name evidence="3" type="ORF">HLQ16_12365</name>
</gene>
<proteinExistence type="predicted"/>
<dbReference type="Gene3D" id="2.160.10.10">
    <property type="entry name" value="Hexapeptide repeat proteins"/>
    <property type="match status" value="1"/>
</dbReference>
<organism evidence="3 4">
    <name type="scientific">Clostridium estertheticum</name>
    <dbReference type="NCBI Taxonomy" id="238834"/>
    <lineage>
        <taxon>Bacteria</taxon>
        <taxon>Bacillati</taxon>
        <taxon>Bacillota</taxon>
        <taxon>Clostridia</taxon>
        <taxon>Eubacteriales</taxon>
        <taxon>Clostridiaceae</taxon>
        <taxon>Clostridium</taxon>
    </lineage>
</organism>